<dbReference type="OrthoDB" id="7513640at2"/>
<feature type="transmembrane region" description="Helical" evidence="1">
    <location>
        <begin position="47"/>
        <end position="70"/>
    </location>
</feature>
<dbReference type="EMBL" id="CP042345">
    <property type="protein sequence ID" value="QEA16434.1"/>
    <property type="molecule type" value="Genomic_DNA"/>
</dbReference>
<keyword evidence="3" id="KW-1185">Reference proteome</keyword>
<organism evidence="2 3">
    <name type="scientific">Novosphingobium ginsenosidimutans</name>
    <dbReference type="NCBI Taxonomy" id="1176536"/>
    <lineage>
        <taxon>Bacteria</taxon>
        <taxon>Pseudomonadati</taxon>
        <taxon>Pseudomonadota</taxon>
        <taxon>Alphaproteobacteria</taxon>
        <taxon>Sphingomonadales</taxon>
        <taxon>Sphingomonadaceae</taxon>
        <taxon>Novosphingobium</taxon>
    </lineage>
</organism>
<evidence type="ECO:0000313" key="3">
    <source>
        <dbReference type="Proteomes" id="UP000321172"/>
    </source>
</evidence>
<proteinExistence type="predicted"/>
<dbReference type="Proteomes" id="UP000321172">
    <property type="component" value="Chromosome"/>
</dbReference>
<reference evidence="2 3" key="1">
    <citation type="journal article" date="2013" name="J. Microbiol. Biotechnol.">
        <title>Novosphingobium ginsenosidimutans sp. nov., with the ability to convert ginsenoside.</title>
        <authorList>
            <person name="Kim J.K."/>
            <person name="He D."/>
            <person name="Liu Q.M."/>
            <person name="Park H.Y."/>
            <person name="Jung M.S."/>
            <person name="Yoon M.H."/>
            <person name="Kim S.C."/>
            <person name="Im W.T."/>
        </authorList>
    </citation>
    <scope>NUCLEOTIDE SEQUENCE [LARGE SCALE GENOMIC DNA]</scope>
    <source>
        <strain evidence="2 3">FW-6</strain>
    </source>
</reference>
<feature type="transmembrane region" description="Helical" evidence="1">
    <location>
        <begin position="120"/>
        <end position="142"/>
    </location>
</feature>
<evidence type="ECO:0000256" key="1">
    <source>
        <dbReference type="SAM" id="Phobius"/>
    </source>
</evidence>
<keyword evidence="1" id="KW-1133">Transmembrane helix</keyword>
<gene>
    <name evidence="2" type="ORF">FRF71_09995</name>
</gene>
<sequence>MAELHRDVVLKAIDTATSMAKWVLTSLLAISGAAAVAMWGLEISPAWKVGACAAFVTGIVLALLSAHLGAQSTPTQMVPLNQALGYWLSVKYDGIRDSNLEQSLAEDAEAERKKVRLPTICGWLSLVAFLVGCVVAAIGAVAD</sequence>
<name>A0A5B8S5I9_9SPHN</name>
<dbReference type="RefSeq" id="WP_147090515.1">
    <property type="nucleotide sequence ID" value="NZ_BAABJD010000006.1"/>
</dbReference>
<protein>
    <submittedName>
        <fullName evidence="2">Uncharacterized protein</fullName>
    </submittedName>
</protein>
<feature type="transmembrane region" description="Helical" evidence="1">
    <location>
        <begin position="21"/>
        <end position="41"/>
    </location>
</feature>
<keyword evidence="1" id="KW-0812">Transmembrane</keyword>
<dbReference type="AlphaFoldDB" id="A0A5B8S5I9"/>
<dbReference type="KEGG" id="ngf:FRF71_09995"/>
<accession>A0A5B8S5I9</accession>
<evidence type="ECO:0000313" key="2">
    <source>
        <dbReference type="EMBL" id="QEA16434.1"/>
    </source>
</evidence>
<keyword evidence="1" id="KW-0472">Membrane</keyword>